<sequence length="171" mass="19446">MTDKKSISSALAKRDKKEKYIIYFVGAAVLLFVLVGLKEISQSNPYLSAPAWFGFLGGIFTLWRFCKKQTENPFASIFRTLKDDYAFDRYITLQLFNIFYAIGQGLGVGAGFGFFVDWIHALISNSYLKGVYFSGFVVSLLSVVILRVTIEVYSIIYKAAIEFRDYMKAKK</sequence>
<accession>A0A0A2B117</accession>
<feature type="transmembrane region" description="Helical" evidence="1">
    <location>
        <begin position="98"/>
        <end position="119"/>
    </location>
</feature>
<dbReference type="InterPro" id="IPR025557">
    <property type="entry name" value="DUF4282"/>
</dbReference>
<keyword evidence="1" id="KW-0472">Membrane</keyword>
<feature type="transmembrane region" description="Helical" evidence="1">
    <location>
        <begin position="131"/>
        <end position="150"/>
    </location>
</feature>
<feature type="transmembrane region" description="Helical" evidence="1">
    <location>
        <begin position="20"/>
        <end position="37"/>
    </location>
</feature>
<protein>
    <submittedName>
        <fullName evidence="2">Uncharacterized protein</fullName>
    </submittedName>
</protein>
<evidence type="ECO:0000256" key="1">
    <source>
        <dbReference type="SAM" id="Phobius"/>
    </source>
</evidence>
<keyword evidence="1" id="KW-1133">Transmembrane helix</keyword>
<name>A0A0A2B117_PROMR</name>
<comment type="caution">
    <text evidence="2">The sequence shown here is derived from an EMBL/GenBank/DDBJ whole genome shotgun (WGS) entry which is preliminary data.</text>
</comment>
<evidence type="ECO:0000313" key="3">
    <source>
        <dbReference type="Proteomes" id="UP000030481"/>
    </source>
</evidence>
<reference evidence="3" key="1">
    <citation type="journal article" date="2014" name="Sci. Data">
        <title>Genomes of diverse isolates of the marine cyanobacterium Prochlorococcus.</title>
        <authorList>
            <person name="Biller S."/>
            <person name="Berube P."/>
            <person name="Thompson J."/>
            <person name="Kelly L."/>
            <person name="Roggensack S."/>
            <person name="Awad L."/>
            <person name="Roache-Johnson K."/>
            <person name="Ding H."/>
            <person name="Giovannoni S.J."/>
            <person name="Moore L.R."/>
            <person name="Chisholm S.W."/>
        </authorList>
    </citation>
    <scope>NUCLEOTIDE SEQUENCE [LARGE SCALE GENOMIC DNA]</scope>
</reference>
<gene>
    <name evidence="2" type="ORF">EV01_1146</name>
</gene>
<dbReference type="EMBL" id="JNAR01000015">
    <property type="protein sequence ID" value="KGG07531.1"/>
    <property type="molecule type" value="Genomic_DNA"/>
</dbReference>
<feature type="transmembrane region" description="Helical" evidence="1">
    <location>
        <begin position="49"/>
        <end position="66"/>
    </location>
</feature>
<dbReference type="RefSeq" id="WP_032518429.1">
    <property type="nucleotide sequence ID" value="NZ_JNAR01000015.1"/>
</dbReference>
<dbReference type="Proteomes" id="UP000030481">
    <property type="component" value="Unassembled WGS sequence"/>
</dbReference>
<dbReference type="AlphaFoldDB" id="A0A0A2B117"/>
<keyword evidence="1" id="KW-0812">Transmembrane</keyword>
<dbReference type="Pfam" id="PF14110">
    <property type="entry name" value="DUF4282"/>
    <property type="match status" value="1"/>
</dbReference>
<organism evidence="2 3">
    <name type="scientific">Prochlorococcus marinus str. MIT 9401</name>
    <dbReference type="NCBI Taxonomy" id="167551"/>
    <lineage>
        <taxon>Bacteria</taxon>
        <taxon>Bacillati</taxon>
        <taxon>Cyanobacteriota</taxon>
        <taxon>Cyanophyceae</taxon>
        <taxon>Synechococcales</taxon>
        <taxon>Prochlorococcaceae</taxon>
        <taxon>Prochlorococcus</taxon>
    </lineage>
</organism>
<proteinExistence type="predicted"/>
<evidence type="ECO:0000313" key="2">
    <source>
        <dbReference type="EMBL" id="KGG07531.1"/>
    </source>
</evidence>